<comment type="caution">
    <text evidence="1">The sequence shown here is derived from an EMBL/GenBank/DDBJ whole genome shotgun (WGS) entry which is preliminary data.</text>
</comment>
<organism evidence="1 2">
    <name type="scientific">Alligator mississippiensis</name>
    <name type="common">American alligator</name>
    <dbReference type="NCBI Taxonomy" id="8496"/>
    <lineage>
        <taxon>Eukaryota</taxon>
        <taxon>Metazoa</taxon>
        <taxon>Chordata</taxon>
        <taxon>Craniata</taxon>
        <taxon>Vertebrata</taxon>
        <taxon>Euteleostomi</taxon>
        <taxon>Archelosauria</taxon>
        <taxon>Archosauria</taxon>
        <taxon>Crocodylia</taxon>
        <taxon>Alligatoridae</taxon>
        <taxon>Alligatorinae</taxon>
        <taxon>Alligator</taxon>
    </lineage>
</organism>
<gene>
    <name evidence="1" type="ORF">Y1Q_0022998</name>
</gene>
<accession>A0A151P7C6</accession>
<evidence type="ECO:0000313" key="2">
    <source>
        <dbReference type="Proteomes" id="UP000050525"/>
    </source>
</evidence>
<dbReference type="Proteomes" id="UP000050525">
    <property type="component" value="Unassembled WGS sequence"/>
</dbReference>
<dbReference type="AlphaFoldDB" id="A0A151P7C6"/>
<dbReference type="EMBL" id="AKHW03000640">
    <property type="protein sequence ID" value="KYO44934.1"/>
    <property type="molecule type" value="Genomic_DNA"/>
</dbReference>
<keyword evidence="2" id="KW-1185">Reference proteome</keyword>
<reference evidence="1 2" key="1">
    <citation type="journal article" date="2012" name="Genome Biol.">
        <title>Sequencing three crocodilian genomes to illuminate the evolution of archosaurs and amniotes.</title>
        <authorList>
            <person name="St John J.A."/>
            <person name="Braun E.L."/>
            <person name="Isberg S.R."/>
            <person name="Miles L.G."/>
            <person name="Chong A.Y."/>
            <person name="Gongora J."/>
            <person name="Dalzell P."/>
            <person name="Moran C."/>
            <person name="Bed'hom B."/>
            <person name="Abzhanov A."/>
            <person name="Burgess S.C."/>
            <person name="Cooksey A.M."/>
            <person name="Castoe T.A."/>
            <person name="Crawford N.G."/>
            <person name="Densmore L.D."/>
            <person name="Drew J.C."/>
            <person name="Edwards S.V."/>
            <person name="Faircloth B.C."/>
            <person name="Fujita M.K."/>
            <person name="Greenwold M.J."/>
            <person name="Hoffmann F.G."/>
            <person name="Howard J.M."/>
            <person name="Iguchi T."/>
            <person name="Janes D.E."/>
            <person name="Khan S.Y."/>
            <person name="Kohno S."/>
            <person name="de Koning A.J."/>
            <person name="Lance S.L."/>
            <person name="McCarthy F.M."/>
            <person name="McCormack J.E."/>
            <person name="Merchant M.E."/>
            <person name="Peterson D.G."/>
            <person name="Pollock D.D."/>
            <person name="Pourmand N."/>
            <person name="Raney B.J."/>
            <person name="Roessler K.A."/>
            <person name="Sanford J.R."/>
            <person name="Sawyer R.H."/>
            <person name="Schmidt C.J."/>
            <person name="Triplett E.W."/>
            <person name="Tuberville T.D."/>
            <person name="Venegas-Anaya M."/>
            <person name="Howard J.T."/>
            <person name="Jarvis E.D."/>
            <person name="Guillette L.J.Jr."/>
            <person name="Glenn T.C."/>
            <person name="Green R.E."/>
            <person name="Ray D.A."/>
        </authorList>
    </citation>
    <scope>NUCLEOTIDE SEQUENCE [LARGE SCALE GENOMIC DNA]</scope>
    <source>
        <strain evidence="1">KSC_2009_1</strain>
    </source>
</reference>
<name>A0A151P7C6_ALLMI</name>
<sequence>MQLLKTSQPPRLRSMLRTALIPLYTPQECTKINPPSNSKGRAGFTAGRLATASPAPPGGGGCGRCLSERSWKQRRGDCPESLNSARATLL</sequence>
<evidence type="ECO:0000313" key="1">
    <source>
        <dbReference type="EMBL" id="KYO44934.1"/>
    </source>
</evidence>
<proteinExistence type="predicted"/>
<protein>
    <submittedName>
        <fullName evidence="1">Uncharacterized protein</fullName>
    </submittedName>
</protein>